<evidence type="ECO:0000313" key="1">
    <source>
        <dbReference type="EMBL" id="EGJ50863.1"/>
    </source>
</evidence>
<dbReference type="GO" id="GO:0003677">
    <property type="term" value="F:DNA binding"/>
    <property type="evidence" value="ECO:0007669"/>
    <property type="project" value="InterPro"/>
</dbReference>
<dbReference type="Proteomes" id="UP000007844">
    <property type="component" value="Chromosome"/>
</dbReference>
<dbReference type="KEGG" id="daf:Desaf_2541"/>
<reference evidence="1 2" key="1">
    <citation type="journal article" date="2011" name="J. Bacteriol.">
        <title>Genome sequence of the mercury-methylating and pleomorphic Desulfovibrio africanus Strain Walvis Bay.</title>
        <authorList>
            <person name="Brown S.D."/>
            <person name="Wall J.D."/>
            <person name="Kucken A.M."/>
            <person name="Gilmour C.C."/>
            <person name="Podar M."/>
            <person name="Brandt C.C."/>
            <person name="Teshima H."/>
            <person name="Detter J.C."/>
            <person name="Han C.S."/>
            <person name="Land M.L."/>
            <person name="Lucas S."/>
            <person name="Han J."/>
            <person name="Pennacchio L."/>
            <person name="Nolan M."/>
            <person name="Pitluck S."/>
            <person name="Woyke T."/>
            <person name="Goodwin L."/>
            <person name="Palumbo A.V."/>
            <person name="Elias D.A."/>
        </authorList>
    </citation>
    <scope>NUCLEOTIDE SEQUENCE [LARGE SCALE GENOMIC DNA]</scope>
    <source>
        <strain evidence="1 2">Walvis Bay</strain>
    </source>
</reference>
<dbReference type="HOGENOM" id="CLU_1600036_0_0_7"/>
<organism evidence="1 2">
    <name type="scientific">Desulfocurvibacter africanus subsp. africanus str. Walvis Bay</name>
    <dbReference type="NCBI Taxonomy" id="690850"/>
    <lineage>
        <taxon>Bacteria</taxon>
        <taxon>Pseudomonadati</taxon>
        <taxon>Thermodesulfobacteriota</taxon>
        <taxon>Desulfovibrionia</taxon>
        <taxon>Desulfovibrionales</taxon>
        <taxon>Desulfovibrionaceae</taxon>
        <taxon>Desulfocurvibacter</taxon>
    </lineage>
</organism>
<evidence type="ECO:0000313" key="2">
    <source>
        <dbReference type="Proteomes" id="UP000007844"/>
    </source>
</evidence>
<sequence length="166" mass="18637">MMDGEGLLALGRLPFEQGMFQADRESRATRADLADQLKVSLSAVNRAFAFDDENYFIAARRFPEMCAAMGTDTPLRWLLGRYLHLLAEGGLVRRHEVGVEQLFRRLAEIAAEYGDVARAATESASDGRLDKPEIKRLLREARDVVSRCSQLIGDLHCLLGEVEEQR</sequence>
<dbReference type="InterPro" id="IPR009679">
    <property type="entry name" value="Phage_186_CII-like"/>
</dbReference>
<proteinExistence type="predicted"/>
<protein>
    <submittedName>
        <fullName evidence="1">Uncharacterized protein</fullName>
    </submittedName>
</protein>
<accession>F3YZA7</accession>
<dbReference type="STRING" id="690850.Desaf_2541"/>
<gene>
    <name evidence="1" type="ORF">Desaf_2541</name>
</gene>
<keyword evidence="2" id="KW-1185">Reference proteome</keyword>
<name>F3YZA7_DESAF</name>
<dbReference type="RefSeq" id="WP_014260558.1">
    <property type="nucleotide sequence ID" value="NC_016629.1"/>
</dbReference>
<dbReference type="AlphaFoldDB" id="F3YZA7"/>
<dbReference type="Pfam" id="PF06892">
    <property type="entry name" value="Phage_CP76"/>
    <property type="match status" value="1"/>
</dbReference>
<dbReference type="EMBL" id="CP003221">
    <property type="protein sequence ID" value="EGJ50863.1"/>
    <property type="molecule type" value="Genomic_DNA"/>
</dbReference>